<comment type="similarity">
    <text evidence="2">Belongs to the ABC transporter superfamily.</text>
</comment>
<dbReference type="SMART" id="SM00382">
    <property type="entry name" value="AAA"/>
    <property type="match status" value="2"/>
</dbReference>
<dbReference type="EC" id="3.6.3.-" evidence="12"/>
<organism evidence="12">
    <name type="scientific">uncultured Sporomusa sp</name>
    <dbReference type="NCBI Taxonomy" id="307249"/>
    <lineage>
        <taxon>Bacteria</taxon>
        <taxon>Bacillati</taxon>
        <taxon>Bacillota</taxon>
        <taxon>Negativicutes</taxon>
        <taxon>Selenomonadales</taxon>
        <taxon>Sporomusaceae</taxon>
        <taxon>Sporomusa</taxon>
        <taxon>environmental samples</taxon>
    </lineage>
</organism>
<dbReference type="GO" id="GO:0043190">
    <property type="term" value="C:ATP-binding cassette (ABC) transporter complex"/>
    <property type="evidence" value="ECO:0007669"/>
    <property type="project" value="TreeGrafter"/>
</dbReference>
<keyword evidence="8" id="KW-1278">Translocase</keyword>
<dbReference type="EMBL" id="FMJE01000003">
    <property type="protein sequence ID" value="SCM81478.1"/>
    <property type="molecule type" value="Genomic_DNA"/>
</dbReference>
<dbReference type="SUPFAM" id="SSF52540">
    <property type="entry name" value="P-loop containing nucleoside triphosphate hydrolases"/>
    <property type="match status" value="2"/>
</dbReference>
<evidence type="ECO:0000256" key="10">
    <source>
        <dbReference type="ARBA" id="ARBA00025157"/>
    </source>
</evidence>
<dbReference type="GO" id="GO:0042626">
    <property type="term" value="F:ATPase-coupled transmembrane transporter activity"/>
    <property type="evidence" value="ECO:0007669"/>
    <property type="project" value="TreeGrafter"/>
</dbReference>
<evidence type="ECO:0000256" key="7">
    <source>
        <dbReference type="ARBA" id="ARBA00022840"/>
    </source>
</evidence>
<gene>
    <name evidence="12" type="ORF">KL86SPO_31657</name>
</gene>
<protein>
    <submittedName>
        <fullName evidence="12">Putative ABC transporter ATP-binding protein TDE_0282</fullName>
        <ecNumber evidence="12">3.6.3.-</ecNumber>
    </submittedName>
</protein>
<evidence type="ECO:0000256" key="9">
    <source>
        <dbReference type="ARBA" id="ARBA00023136"/>
    </source>
</evidence>
<keyword evidence="9" id="KW-0472">Membrane</keyword>
<evidence type="ECO:0000256" key="3">
    <source>
        <dbReference type="ARBA" id="ARBA00022448"/>
    </source>
</evidence>
<name>A0A212LVD0_9FIRM</name>
<dbReference type="Gene3D" id="3.40.50.300">
    <property type="entry name" value="P-loop containing nucleotide triphosphate hydrolases"/>
    <property type="match status" value="2"/>
</dbReference>
<evidence type="ECO:0000256" key="4">
    <source>
        <dbReference type="ARBA" id="ARBA00022475"/>
    </source>
</evidence>
<dbReference type="CDD" id="cd03226">
    <property type="entry name" value="ABC_cobalt_CbiO_domain2"/>
    <property type="match status" value="1"/>
</dbReference>
<reference evidence="12" key="1">
    <citation type="submission" date="2016-08" db="EMBL/GenBank/DDBJ databases">
        <authorList>
            <person name="Seilhamer J.J."/>
        </authorList>
    </citation>
    <scope>NUCLEOTIDE SEQUENCE</scope>
    <source>
        <strain evidence="12">86</strain>
    </source>
</reference>
<dbReference type="RefSeq" id="WP_288184505.1">
    <property type="nucleotide sequence ID" value="NZ_LT608335.1"/>
</dbReference>
<dbReference type="PANTHER" id="PTHR43553:SF23">
    <property type="entry name" value="ABC TRANSPORTER ATP-BINDING COMPONENT"/>
    <property type="match status" value="1"/>
</dbReference>
<evidence type="ECO:0000256" key="5">
    <source>
        <dbReference type="ARBA" id="ARBA00022737"/>
    </source>
</evidence>
<evidence type="ECO:0000313" key="12">
    <source>
        <dbReference type="EMBL" id="SCM81478.1"/>
    </source>
</evidence>
<dbReference type="PROSITE" id="PS00211">
    <property type="entry name" value="ABC_TRANSPORTER_1"/>
    <property type="match status" value="2"/>
</dbReference>
<evidence type="ECO:0000256" key="2">
    <source>
        <dbReference type="ARBA" id="ARBA00005417"/>
    </source>
</evidence>
<feature type="domain" description="ABC transporter" evidence="11">
    <location>
        <begin position="264"/>
        <end position="478"/>
    </location>
</feature>
<sequence>MIQLQNVQVTYRHRRRPSLRNFNLAIRPGEFVLLTGKSGCGKTTVTRLINGLIPHFFDADLQGEIAVGALNTKTASLRDLARQAGSVFQDPRSQFFTLHVRSEIAFPSENYGIAPDIMQVRISRTAQELELAELLSKSIFALSSGEKQKVAVASVYALEPDMYVLDEPSANLDADGSVQLRAVLKVLKSKGCTVIIAEHRLGYLQGLADRVIFLEDGQLQADFSGQKFFARPDSWFRERGLQPPASGAPPPAAGRRMAAAVPFLQAANISFAYQRDQPVLHAVSLTAGRGEVTGIMGQNGVGKSTLLRILMGLEKAGSGTICLAGRALGRRERRQRSFYVMQDVDYQLFAPSVWEELLLGGPASPDREAQAEYCLRFFELDDYRECHPAALSGGQKQRLAVALAWMSRAELVFFDEPTSGLDGDNMDKVSRLIRALARQGRCIFVITHDAAFAAATCDTILLMGADGILTGRPEQAGI</sequence>
<evidence type="ECO:0000256" key="8">
    <source>
        <dbReference type="ARBA" id="ARBA00022967"/>
    </source>
</evidence>
<dbReference type="CDD" id="cd03225">
    <property type="entry name" value="ABC_cobalt_CbiO_domain1"/>
    <property type="match status" value="1"/>
</dbReference>
<keyword evidence="6" id="KW-0547">Nucleotide-binding</keyword>
<proteinExistence type="inferred from homology"/>
<evidence type="ECO:0000256" key="6">
    <source>
        <dbReference type="ARBA" id="ARBA00022741"/>
    </source>
</evidence>
<dbReference type="InterPro" id="IPR003593">
    <property type="entry name" value="AAA+_ATPase"/>
</dbReference>
<comment type="subcellular location">
    <subcellularLocation>
        <location evidence="1">Cell membrane</location>
        <topology evidence="1">Peripheral membrane protein</topology>
    </subcellularLocation>
</comment>
<dbReference type="Pfam" id="PF00005">
    <property type="entry name" value="ABC_tran"/>
    <property type="match status" value="2"/>
</dbReference>
<dbReference type="GO" id="GO:0016887">
    <property type="term" value="F:ATP hydrolysis activity"/>
    <property type="evidence" value="ECO:0007669"/>
    <property type="project" value="InterPro"/>
</dbReference>
<dbReference type="InterPro" id="IPR017871">
    <property type="entry name" value="ABC_transporter-like_CS"/>
</dbReference>
<evidence type="ECO:0000259" key="11">
    <source>
        <dbReference type="PROSITE" id="PS50893"/>
    </source>
</evidence>
<dbReference type="InterPro" id="IPR050095">
    <property type="entry name" value="ECF_ABC_transporter_ATP-bd"/>
</dbReference>
<dbReference type="AlphaFoldDB" id="A0A212LVD0"/>
<dbReference type="PANTHER" id="PTHR43553">
    <property type="entry name" value="HEAVY METAL TRANSPORTER"/>
    <property type="match status" value="1"/>
</dbReference>
<keyword evidence="7 12" id="KW-0067">ATP-binding</keyword>
<keyword evidence="4" id="KW-1003">Cell membrane</keyword>
<dbReference type="InterPro" id="IPR003439">
    <property type="entry name" value="ABC_transporter-like_ATP-bd"/>
</dbReference>
<dbReference type="InterPro" id="IPR015856">
    <property type="entry name" value="ABC_transpr_CbiO/EcfA_su"/>
</dbReference>
<evidence type="ECO:0000256" key="1">
    <source>
        <dbReference type="ARBA" id="ARBA00004202"/>
    </source>
</evidence>
<keyword evidence="3" id="KW-0813">Transport</keyword>
<keyword evidence="12" id="KW-0378">Hydrolase</keyword>
<dbReference type="GO" id="GO:0005524">
    <property type="term" value="F:ATP binding"/>
    <property type="evidence" value="ECO:0007669"/>
    <property type="project" value="UniProtKB-KW"/>
</dbReference>
<dbReference type="InterPro" id="IPR027417">
    <property type="entry name" value="P-loop_NTPase"/>
</dbReference>
<keyword evidence="5" id="KW-0677">Repeat</keyword>
<accession>A0A212LVD0</accession>
<feature type="domain" description="ABC transporter" evidence="11">
    <location>
        <begin position="2"/>
        <end position="241"/>
    </location>
</feature>
<comment type="function">
    <text evidence="10">Probably part of an ABC transporter complex. Responsible for energy coupling to the transport system.</text>
</comment>
<dbReference type="PROSITE" id="PS50893">
    <property type="entry name" value="ABC_TRANSPORTER_2"/>
    <property type="match status" value="2"/>
</dbReference>